<sequence>MVLTKASERSCRRIVQILLAVLIVPFSFQDSTCNTLASHSMGHPFIQRLAFWRIYSTLLLHFTMSPEYSWRLSLFQSLHSPASASTQDISFVKEILIFTTRGY</sequence>
<feature type="chain" id="PRO_5025460040" description="Secreted protein" evidence="1">
    <location>
        <begin position="30"/>
        <end position="103"/>
    </location>
</feature>
<evidence type="ECO:0000313" key="3">
    <source>
        <dbReference type="Proteomes" id="UP000799778"/>
    </source>
</evidence>
<organism evidence="2 3">
    <name type="scientific">Aaosphaeria arxii CBS 175.79</name>
    <dbReference type="NCBI Taxonomy" id="1450172"/>
    <lineage>
        <taxon>Eukaryota</taxon>
        <taxon>Fungi</taxon>
        <taxon>Dikarya</taxon>
        <taxon>Ascomycota</taxon>
        <taxon>Pezizomycotina</taxon>
        <taxon>Dothideomycetes</taxon>
        <taxon>Pleosporomycetidae</taxon>
        <taxon>Pleosporales</taxon>
        <taxon>Pleosporales incertae sedis</taxon>
        <taxon>Aaosphaeria</taxon>
    </lineage>
</organism>
<name>A0A6A5Y5H6_9PLEO</name>
<evidence type="ECO:0000313" key="2">
    <source>
        <dbReference type="EMBL" id="KAF2020812.1"/>
    </source>
</evidence>
<dbReference type="AlphaFoldDB" id="A0A6A5Y5H6"/>
<keyword evidence="3" id="KW-1185">Reference proteome</keyword>
<feature type="signal peptide" evidence="1">
    <location>
        <begin position="1"/>
        <end position="29"/>
    </location>
</feature>
<gene>
    <name evidence="2" type="ORF">BU24DRAFT_8895</name>
</gene>
<dbReference type="RefSeq" id="XP_033389151.1">
    <property type="nucleotide sequence ID" value="XM_033534753.1"/>
</dbReference>
<evidence type="ECO:0000256" key="1">
    <source>
        <dbReference type="SAM" id="SignalP"/>
    </source>
</evidence>
<dbReference type="GeneID" id="54292150"/>
<dbReference type="Proteomes" id="UP000799778">
    <property type="component" value="Unassembled WGS sequence"/>
</dbReference>
<evidence type="ECO:0008006" key="4">
    <source>
        <dbReference type="Google" id="ProtNLM"/>
    </source>
</evidence>
<reference evidence="2" key="1">
    <citation type="journal article" date="2020" name="Stud. Mycol.">
        <title>101 Dothideomycetes genomes: a test case for predicting lifestyles and emergence of pathogens.</title>
        <authorList>
            <person name="Haridas S."/>
            <person name="Albert R."/>
            <person name="Binder M."/>
            <person name="Bloem J."/>
            <person name="Labutti K."/>
            <person name="Salamov A."/>
            <person name="Andreopoulos B."/>
            <person name="Baker S."/>
            <person name="Barry K."/>
            <person name="Bills G."/>
            <person name="Bluhm B."/>
            <person name="Cannon C."/>
            <person name="Castanera R."/>
            <person name="Culley D."/>
            <person name="Daum C."/>
            <person name="Ezra D."/>
            <person name="Gonzalez J."/>
            <person name="Henrissat B."/>
            <person name="Kuo A."/>
            <person name="Liang C."/>
            <person name="Lipzen A."/>
            <person name="Lutzoni F."/>
            <person name="Magnuson J."/>
            <person name="Mondo S."/>
            <person name="Nolan M."/>
            <person name="Ohm R."/>
            <person name="Pangilinan J."/>
            <person name="Park H.-J."/>
            <person name="Ramirez L."/>
            <person name="Alfaro M."/>
            <person name="Sun H."/>
            <person name="Tritt A."/>
            <person name="Yoshinaga Y."/>
            <person name="Zwiers L.-H."/>
            <person name="Turgeon B."/>
            <person name="Goodwin S."/>
            <person name="Spatafora J."/>
            <person name="Crous P."/>
            <person name="Grigoriev I."/>
        </authorList>
    </citation>
    <scope>NUCLEOTIDE SEQUENCE</scope>
    <source>
        <strain evidence="2">CBS 175.79</strain>
    </source>
</reference>
<dbReference type="EMBL" id="ML978066">
    <property type="protein sequence ID" value="KAF2020812.1"/>
    <property type="molecule type" value="Genomic_DNA"/>
</dbReference>
<protein>
    <recommendedName>
        <fullName evidence="4">Secreted protein</fullName>
    </recommendedName>
</protein>
<keyword evidence="1" id="KW-0732">Signal</keyword>
<accession>A0A6A5Y5H6</accession>
<proteinExistence type="predicted"/>